<dbReference type="SUPFAM" id="SSF53335">
    <property type="entry name" value="S-adenosyl-L-methionine-dependent methyltransferases"/>
    <property type="match status" value="1"/>
</dbReference>
<sequence length="276" mass="30582">MTTSASDDRAPVQIDFDQPSIARVFDALLGGHDHYEVDRAVLRQIMEFVPEAPAMALEARQWLIRTVRFLADRVGIDQFLDLGSGLPTAQNTHQVAQKNNAEATVVYVDHDPVVQAHARALLVENDFTHIAGADLTQVEETLSDPVIAKHLDLDRPIGLIMCAVIHHIPDLAMARKVVHAYTEAMAPGSYLVLAHQFDAADGSEWSEVARSLEQRFSGTGLDTVYRTREEIGSFFEGLELVEPGLSFLHEWWPDGPRTTPLEKLNFITLGGVARKP</sequence>
<evidence type="ECO:0008006" key="3">
    <source>
        <dbReference type="Google" id="ProtNLM"/>
    </source>
</evidence>
<proteinExistence type="predicted"/>
<evidence type="ECO:0000313" key="2">
    <source>
        <dbReference type="Proteomes" id="UP000292003"/>
    </source>
</evidence>
<name>A0A4Q7JBP6_9PSEU</name>
<evidence type="ECO:0000313" key="1">
    <source>
        <dbReference type="EMBL" id="RZQ65260.1"/>
    </source>
</evidence>
<dbReference type="PIRSF" id="PIRSF017393">
    <property type="entry name" value="MTase_SAV2177"/>
    <property type="match status" value="1"/>
</dbReference>
<dbReference type="InterPro" id="IPR029063">
    <property type="entry name" value="SAM-dependent_MTases_sf"/>
</dbReference>
<dbReference type="AlphaFoldDB" id="A0A4Q7JBP6"/>
<dbReference type="Gene3D" id="3.40.50.150">
    <property type="entry name" value="Vaccinia Virus protein VP39"/>
    <property type="match status" value="1"/>
</dbReference>
<comment type="caution">
    <text evidence="1">The sequence shown here is derived from an EMBL/GenBank/DDBJ whole genome shotgun (WGS) entry which is preliminary data.</text>
</comment>
<dbReference type="Proteomes" id="UP000292003">
    <property type="component" value="Unassembled WGS sequence"/>
</dbReference>
<organism evidence="1 2">
    <name type="scientific">Amycolatopsis suaedae</name>
    <dbReference type="NCBI Taxonomy" id="2510978"/>
    <lineage>
        <taxon>Bacteria</taxon>
        <taxon>Bacillati</taxon>
        <taxon>Actinomycetota</taxon>
        <taxon>Actinomycetes</taxon>
        <taxon>Pseudonocardiales</taxon>
        <taxon>Pseudonocardiaceae</taxon>
        <taxon>Amycolatopsis</taxon>
    </lineage>
</organism>
<dbReference type="RefSeq" id="WP_130474046.1">
    <property type="nucleotide sequence ID" value="NZ_SFCC01000002.1"/>
</dbReference>
<gene>
    <name evidence="1" type="ORF">EWH70_05080</name>
</gene>
<dbReference type="Pfam" id="PF04672">
    <property type="entry name" value="Methyltransf_19"/>
    <property type="match status" value="1"/>
</dbReference>
<keyword evidence="2" id="KW-1185">Reference proteome</keyword>
<dbReference type="EMBL" id="SFCC01000002">
    <property type="protein sequence ID" value="RZQ65260.1"/>
    <property type="molecule type" value="Genomic_DNA"/>
</dbReference>
<dbReference type="InterPro" id="IPR006764">
    <property type="entry name" value="SAM_dep_MeTrfase_SAV2177_type"/>
</dbReference>
<accession>A0A4Q7JBP6</accession>
<reference evidence="1 2" key="1">
    <citation type="submission" date="2019-02" db="EMBL/GenBank/DDBJ databases">
        <title>Draft genome sequence of Amycolatopsis sp. 8-3EHSu isolated from roots of Suaeda maritima.</title>
        <authorList>
            <person name="Duangmal K."/>
            <person name="Chantavorakit T."/>
        </authorList>
    </citation>
    <scope>NUCLEOTIDE SEQUENCE [LARGE SCALE GENOMIC DNA]</scope>
    <source>
        <strain evidence="1 2">8-3EHSu</strain>
    </source>
</reference>
<dbReference type="OrthoDB" id="5175904at2"/>
<protein>
    <recommendedName>
        <fullName evidence="3">SAM-dependent methyltransferase</fullName>
    </recommendedName>
</protein>